<feature type="compositionally biased region" description="Polar residues" evidence="2">
    <location>
        <begin position="300"/>
        <end position="309"/>
    </location>
</feature>
<dbReference type="Pfam" id="PF08574">
    <property type="entry name" value="Iwr1"/>
    <property type="match status" value="1"/>
</dbReference>
<proteinExistence type="inferred from homology"/>
<feature type="region of interest" description="Disordered" evidence="2">
    <location>
        <begin position="48"/>
        <end position="105"/>
    </location>
</feature>
<feature type="compositionally biased region" description="Acidic residues" evidence="2">
    <location>
        <begin position="365"/>
        <end position="380"/>
    </location>
</feature>
<dbReference type="PANTHER" id="PTHR28063">
    <property type="entry name" value="RNA POLYMERASE II NUCLEAR LOCALIZATION PROTEIN IWR1"/>
    <property type="match status" value="1"/>
</dbReference>
<feature type="compositionally biased region" description="Basic and acidic residues" evidence="2">
    <location>
        <begin position="73"/>
        <end position="87"/>
    </location>
</feature>
<feature type="compositionally biased region" description="Basic and acidic residues" evidence="2">
    <location>
        <begin position="250"/>
        <end position="262"/>
    </location>
</feature>
<feature type="compositionally biased region" description="Polar residues" evidence="2">
    <location>
        <begin position="62"/>
        <end position="72"/>
    </location>
</feature>
<feature type="region of interest" description="Disordered" evidence="2">
    <location>
        <begin position="250"/>
        <end position="320"/>
    </location>
</feature>
<comment type="similarity">
    <text evidence="1">Belongs to the IWR1/SLC7A6OS family.</text>
</comment>
<dbReference type="InterPro" id="IPR013883">
    <property type="entry name" value="TF_Iwr1_dom"/>
</dbReference>
<dbReference type="AlphaFoldDB" id="A0A9Q0AN27"/>
<evidence type="ECO:0000256" key="1">
    <source>
        <dbReference type="ARBA" id="ARBA00010218"/>
    </source>
</evidence>
<feature type="compositionally biased region" description="Basic and acidic residues" evidence="2">
    <location>
        <begin position="202"/>
        <end position="216"/>
    </location>
</feature>
<evidence type="ECO:0000313" key="4">
    <source>
        <dbReference type="EMBL" id="KAI1866985.1"/>
    </source>
</evidence>
<evidence type="ECO:0000259" key="3">
    <source>
        <dbReference type="Pfam" id="PF08574"/>
    </source>
</evidence>
<protein>
    <recommendedName>
        <fullName evidence="3">Transcription factor Iwr1 domain-containing protein</fullName>
    </recommendedName>
</protein>
<dbReference type="OrthoDB" id="6255506at2759"/>
<dbReference type="GO" id="GO:0005737">
    <property type="term" value="C:cytoplasm"/>
    <property type="evidence" value="ECO:0007669"/>
    <property type="project" value="TreeGrafter"/>
</dbReference>
<name>A0A9Q0AN27_9PEZI</name>
<evidence type="ECO:0000313" key="5">
    <source>
        <dbReference type="Proteomes" id="UP000829685"/>
    </source>
</evidence>
<dbReference type="EMBL" id="JAFIMR010000019">
    <property type="protein sequence ID" value="KAI1866985.1"/>
    <property type="molecule type" value="Genomic_DNA"/>
</dbReference>
<feature type="compositionally biased region" description="Polar residues" evidence="2">
    <location>
        <begin position="271"/>
        <end position="280"/>
    </location>
</feature>
<dbReference type="GO" id="GO:0006606">
    <property type="term" value="P:protein import into nucleus"/>
    <property type="evidence" value="ECO:0007669"/>
    <property type="project" value="InterPro"/>
</dbReference>
<comment type="caution">
    <text evidence="4">The sequence shown here is derived from an EMBL/GenBank/DDBJ whole genome shotgun (WGS) entry which is preliminary data.</text>
</comment>
<keyword evidence="5" id="KW-1185">Reference proteome</keyword>
<dbReference type="InterPro" id="IPR040150">
    <property type="entry name" value="Iwr1"/>
</dbReference>
<feature type="region of interest" description="Disordered" evidence="2">
    <location>
        <begin position="361"/>
        <end position="380"/>
    </location>
</feature>
<feature type="region of interest" description="Disordered" evidence="2">
    <location>
        <begin position="164"/>
        <end position="222"/>
    </location>
</feature>
<dbReference type="PANTHER" id="PTHR28063:SF1">
    <property type="entry name" value="RNA POLYMERASE II NUCLEAR LOCALIZATION PROTEIN IWR1"/>
    <property type="match status" value="1"/>
</dbReference>
<feature type="region of interest" description="Disordered" evidence="2">
    <location>
        <begin position="407"/>
        <end position="451"/>
    </location>
</feature>
<feature type="domain" description="Transcription factor Iwr1" evidence="3">
    <location>
        <begin position="321"/>
        <end position="392"/>
    </location>
</feature>
<sequence>MSLPPQLIRVKRKATEDEPVSFLRVQEHKRHFTEAFVYQRQKQEAAFADIPSAQRPIIHTSAPLQDDTTFQSPRDKNTLEASKEGNGKDSAPPGNAAGAPISPTEQRRFHMSRADMMLATSNYPSQRNHGGVSKKRAAPALFVERKIKRLPSTTIRSVARGLNEHVSRDSSAEPPPSVQQSAQPGDMEVDMTDSKKLKKPGLAKEARGTDTPKKAELPASMTNRWNVDLDQLTADMNAFAMEQIGLNLQRAEEEKQRREKAARQPKYAVSQARQAPQSPSRFKPKAPAKRYAERHPGEAQVNQVDQETATPAVGASDTDDDEYIIETYVRVPVSTMEKQQVAPQSIGLLVFDEEPDLEFFYGENSDSEDEWAEEQEDENAENYYTADYPDEEVASDDEFGHNAYAYRTGNASDLEEYDVNGYLDSSPDEDSTDNDGFKSFVGRDGRVRRHL</sequence>
<gene>
    <name evidence="4" type="ORF">JX265_007561</name>
</gene>
<reference evidence="4" key="1">
    <citation type="submission" date="2021-03" db="EMBL/GenBank/DDBJ databases">
        <title>Revisited historic fungal species revealed as producer of novel bioactive compounds through whole genome sequencing and comparative genomics.</title>
        <authorList>
            <person name="Vignolle G.A."/>
            <person name="Hochenegger N."/>
            <person name="Mach R.L."/>
            <person name="Mach-Aigner A.R."/>
            <person name="Javad Rahimi M."/>
            <person name="Salim K.A."/>
            <person name="Chan C.M."/>
            <person name="Lim L.B.L."/>
            <person name="Cai F."/>
            <person name="Druzhinina I.S."/>
            <person name="U'Ren J.M."/>
            <person name="Derntl C."/>
        </authorList>
    </citation>
    <scope>NUCLEOTIDE SEQUENCE</scope>
    <source>
        <strain evidence="4">TUCIM 5799</strain>
    </source>
</reference>
<organism evidence="4 5">
    <name type="scientific">Neoarthrinium moseri</name>
    <dbReference type="NCBI Taxonomy" id="1658444"/>
    <lineage>
        <taxon>Eukaryota</taxon>
        <taxon>Fungi</taxon>
        <taxon>Dikarya</taxon>
        <taxon>Ascomycota</taxon>
        <taxon>Pezizomycotina</taxon>
        <taxon>Sordariomycetes</taxon>
        <taxon>Xylariomycetidae</taxon>
        <taxon>Amphisphaeriales</taxon>
        <taxon>Apiosporaceae</taxon>
        <taxon>Neoarthrinium</taxon>
    </lineage>
</organism>
<evidence type="ECO:0000256" key="2">
    <source>
        <dbReference type="SAM" id="MobiDB-lite"/>
    </source>
</evidence>
<dbReference type="Proteomes" id="UP000829685">
    <property type="component" value="Unassembled WGS sequence"/>
</dbReference>
<accession>A0A9Q0AN27</accession>